<protein>
    <submittedName>
        <fullName evidence="1">Uncharacterized protein</fullName>
    </submittedName>
</protein>
<name>A0ACD2ZZQ3_9AGAR</name>
<evidence type="ECO:0000313" key="1">
    <source>
        <dbReference type="EMBL" id="TFK58827.1"/>
    </source>
</evidence>
<proteinExistence type="predicted"/>
<gene>
    <name evidence="1" type="ORF">BDN72DRAFT_906386</name>
</gene>
<sequence length="521" mass="56209">MPKSPKAPTNVAINPITGRAVTSKENELLQVVHKLKLLEYVPRYFALENEMASPAGDNQSVDQAAVLRGKKKTWIQHVPWVGFIESFGKEIDGNVANYSKAVYRFYVNQARTHKKPERPAPVPPAPKPPRALSEKALYQRENQVEINKKASELRKADKQPTTTNFTYNRKAVDRGYSQLDDAAREALAQRADAINKANRGPPPPETIYKNQESLPQVAANVVGELGGWGWGQYGNVATVIYSIYQDQEGRTRTFQGSAIHAPDHPDARIVVSDAFAEQQFTLLKDQGLPFFTARHHDPTMEPAEKSSSTTQLDDGTGATTPQTSPRRSSSAALSTPTVVPQTPSRQSRTSAPQTPSRQSGGSAPPTPSPAPATQQSPHSILRSPKSQKSPQKSPQKSVAFDFSPPIVKYYAAAIGDASGPPPGTISEPPQADGSVPPSARSTKNGNGKRGSSGAEGAPPPKKQRGGAPKATKPSGSKDSHDKKSKNKTTPRPKTPKVNVQSTTKGQELGDEPGPERKRSSR</sequence>
<evidence type="ECO:0000313" key="2">
    <source>
        <dbReference type="Proteomes" id="UP000308600"/>
    </source>
</evidence>
<reference evidence="1 2" key="1">
    <citation type="journal article" date="2019" name="Nat. Ecol. Evol.">
        <title>Megaphylogeny resolves global patterns of mushroom evolution.</title>
        <authorList>
            <person name="Varga T."/>
            <person name="Krizsan K."/>
            <person name="Foldi C."/>
            <person name="Dima B."/>
            <person name="Sanchez-Garcia M."/>
            <person name="Sanchez-Ramirez S."/>
            <person name="Szollosi G.J."/>
            <person name="Szarkandi J.G."/>
            <person name="Papp V."/>
            <person name="Albert L."/>
            <person name="Andreopoulos W."/>
            <person name="Angelini C."/>
            <person name="Antonin V."/>
            <person name="Barry K.W."/>
            <person name="Bougher N.L."/>
            <person name="Buchanan P."/>
            <person name="Buyck B."/>
            <person name="Bense V."/>
            <person name="Catcheside P."/>
            <person name="Chovatia M."/>
            <person name="Cooper J."/>
            <person name="Damon W."/>
            <person name="Desjardin D."/>
            <person name="Finy P."/>
            <person name="Geml J."/>
            <person name="Haridas S."/>
            <person name="Hughes K."/>
            <person name="Justo A."/>
            <person name="Karasinski D."/>
            <person name="Kautmanova I."/>
            <person name="Kiss B."/>
            <person name="Kocsube S."/>
            <person name="Kotiranta H."/>
            <person name="LaButti K.M."/>
            <person name="Lechner B.E."/>
            <person name="Liimatainen K."/>
            <person name="Lipzen A."/>
            <person name="Lukacs Z."/>
            <person name="Mihaltcheva S."/>
            <person name="Morgado L.N."/>
            <person name="Niskanen T."/>
            <person name="Noordeloos M.E."/>
            <person name="Ohm R.A."/>
            <person name="Ortiz-Santana B."/>
            <person name="Ovrebo C."/>
            <person name="Racz N."/>
            <person name="Riley R."/>
            <person name="Savchenko A."/>
            <person name="Shiryaev A."/>
            <person name="Soop K."/>
            <person name="Spirin V."/>
            <person name="Szebenyi C."/>
            <person name="Tomsovsky M."/>
            <person name="Tulloss R.E."/>
            <person name="Uehling J."/>
            <person name="Grigoriev I.V."/>
            <person name="Vagvolgyi C."/>
            <person name="Papp T."/>
            <person name="Martin F.M."/>
            <person name="Miettinen O."/>
            <person name="Hibbett D.S."/>
            <person name="Nagy L.G."/>
        </authorList>
    </citation>
    <scope>NUCLEOTIDE SEQUENCE [LARGE SCALE GENOMIC DNA]</scope>
    <source>
        <strain evidence="1 2">NL-1719</strain>
    </source>
</reference>
<dbReference type="Proteomes" id="UP000308600">
    <property type="component" value="Unassembled WGS sequence"/>
</dbReference>
<organism evidence="1 2">
    <name type="scientific">Pluteus cervinus</name>
    <dbReference type="NCBI Taxonomy" id="181527"/>
    <lineage>
        <taxon>Eukaryota</taxon>
        <taxon>Fungi</taxon>
        <taxon>Dikarya</taxon>
        <taxon>Basidiomycota</taxon>
        <taxon>Agaricomycotina</taxon>
        <taxon>Agaricomycetes</taxon>
        <taxon>Agaricomycetidae</taxon>
        <taxon>Agaricales</taxon>
        <taxon>Pluteineae</taxon>
        <taxon>Pluteaceae</taxon>
        <taxon>Pluteus</taxon>
    </lineage>
</organism>
<keyword evidence="2" id="KW-1185">Reference proteome</keyword>
<accession>A0ACD2ZZQ3</accession>
<dbReference type="EMBL" id="ML209180">
    <property type="protein sequence ID" value="TFK58827.1"/>
    <property type="molecule type" value="Genomic_DNA"/>
</dbReference>